<evidence type="ECO:0000256" key="6">
    <source>
        <dbReference type="ARBA" id="ARBA00038076"/>
    </source>
</evidence>
<keyword evidence="11" id="KW-1185">Reference proteome</keyword>
<feature type="transmembrane region" description="Helical" evidence="7">
    <location>
        <begin position="331"/>
        <end position="359"/>
    </location>
</feature>
<dbReference type="InterPro" id="IPR050250">
    <property type="entry name" value="Macrolide_Exporter_MacB"/>
</dbReference>
<evidence type="ECO:0000256" key="5">
    <source>
        <dbReference type="ARBA" id="ARBA00023136"/>
    </source>
</evidence>
<feature type="transmembrane region" description="Helical" evidence="7">
    <location>
        <begin position="286"/>
        <end position="310"/>
    </location>
</feature>
<name>A0A1M5NGW9_9ALTE</name>
<evidence type="ECO:0000259" key="9">
    <source>
        <dbReference type="Pfam" id="PF12704"/>
    </source>
</evidence>
<dbReference type="PANTHER" id="PTHR30572">
    <property type="entry name" value="MEMBRANE COMPONENT OF TRANSPORTER-RELATED"/>
    <property type="match status" value="1"/>
</dbReference>
<proteinExistence type="inferred from homology"/>
<evidence type="ECO:0000259" key="8">
    <source>
        <dbReference type="Pfam" id="PF02687"/>
    </source>
</evidence>
<dbReference type="PANTHER" id="PTHR30572:SF4">
    <property type="entry name" value="ABC TRANSPORTER PERMEASE YTRF"/>
    <property type="match status" value="1"/>
</dbReference>
<keyword evidence="5 7" id="KW-0472">Membrane</keyword>
<dbReference type="STRING" id="634436.SAMN05216361_3211"/>
<accession>A0A1M5NGW9</accession>
<reference evidence="11" key="1">
    <citation type="submission" date="2016-11" db="EMBL/GenBank/DDBJ databases">
        <authorList>
            <person name="Varghese N."/>
            <person name="Submissions S."/>
        </authorList>
    </citation>
    <scope>NUCLEOTIDE SEQUENCE [LARGE SCALE GENOMIC DNA]</scope>
    <source>
        <strain evidence="11">CGMCC 1.8995</strain>
    </source>
</reference>
<keyword evidence="2" id="KW-1003">Cell membrane</keyword>
<evidence type="ECO:0000313" key="10">
    <source>
        <dbReference type="EMBL" id="SHG88213.1"/>
    </source>
</evidence>
<dbReference type="AlphaFoldDB" id="A0A1M5NGW9"/>
<dbReference type="GO" id="GO:0022857">
    <property type="term" value="F:transmembrane transporter activity"/>
    <property type="evidence" value="ECO:0007669"/>
    <property type="project" value="TreeGrafter"/>
</dbReference>
<evidence type="ECO:0000256" key="7">
    <source>
        <dbReference type="SAM" id="Phobius"/>
    </source>
</evidence>
<dbReference type="InterPro" id="IPR025857">
    <property type="entry name" value="MacB_PCD"/>
</dbReference>
<dbReference type="Pfam" id="PF12704">
    <property type="entry name" value="MacB_PCD"/>
    <property type="match status" value="1"/>
</dbReference>
<sequence length="408" mass="45177">MKTNLEFGPICRALLRNKVGAVLIALQIALTMTIVVNAIFIIVERQALMQRESGIDEANSFYLTSTGFGNDFEPKRVIEQDLDVIRNTPGVIDAIQINAIPISGGGWSMSLTTEPGDDQEDVSTANYFVDAHGINALDLEVIAGRNFTATDIRWRERNQPDWPDNAMITKALAEKLFPDIPWQSVVGKTVYIGDDEPVIVTGIVDKLQAPWIGWSELENAMLSPEKMVSESTRYFIRIEPGERDRLMAELEDTLANAYGNRLIRNVTTVTETRERSYRQHSAMIKILSTVMVLLTLITAMGIIGLTSFNVNRRRKQIGTRRALGASKQAIVRYFMLENVIISTTGILLGVAMTIGLNMLLIEWFAMTALDWYYIPAGMVVLFVVGQLAVLGPALKAAATPPAIATRTV</sequence>
<dbReference type="InterPro" id="IPR003838">
    <property type="entry name" value="ABC3_permease_C"/>
</dbReference>
<dbReference type="Pfam" id="PF02687">
    <property type="entry name" value="FtsX"/>
    <property type="match status" value="1"/>
</dbReference>
<evidence type="ECO:0000256" key="4">
    <source>
        <dbReference type="ARBA" id="ARBA00022989"/>
    </source>
</evidence>
<keyword evidence="3 7" id="KW-0812">Transmembrane</keyword>
<evidence type="ECO:0000256" key="2">
    <source>
        <dbReference type="ARBA" id="ARBA00022475"/>
    </source>
</evidence>
<gene>
    <name evidence="10" type="ORF">SAMN05216361_3211</name>
</gene>
<feature type="transmembrane region" description="Helical" evidence="7">
    <location>
        <begin position="371"/>
        <end position="390"/>
    </location>
</feature>
<feature type="transmembrane region" description="Helical" evidence="7">
    <location>
        <begin position="21"/>
        <end position="43"/>
    </location>
</feature>
<dbReference type="GO" id="GO:0005886">
    <property type="term" value="C:plasma membrane"/>
    <property type="evidence" value="ECO:0007669"/>
    <property type="project" value="UniProtKB-SubCell"/>
</dbReference>
<evidence type="ECO:0000256" key="1">
    <source>
        <dbReference type="ARBA" id="ARBA00004651"/>
    </source>
</evidence>
<evidence type="ECO:0000313" key="11">
    <source>
        <dbReference type="Proteomes" id="UP000184520"/>
    </source>
</evidence>
<dbReference type="RefSeq" id="WP_073324179.1">
    <property type="nucleotide sequence ID" value="NZ_FQWD01000005.1"/>
</dbReference>
<evidence type="ECO:0000256" key="3">
    <source>
        <dbReference type="ARBA" id="ARBA00022692"/>
    </source>
</evidence>
<dbReference type="EMBL" id="FQWD01000005">
    <property type="protein sequence ID" value="SHG88213.1"/>
    <property type="molecule type" value="Genomic_DNA"/>
</dbReference>
<feature type="domain" description="MacB-like periplasmic core" evidence="9">
    <location>
        <begin position="26"/>
        <end position="251"/>
    </location>
</feature>
<keyword evidence="4 7" id="KW-1133">Transmembrane helix</keyword>
<comment type="subcellular location">
    <subcellularLocation>
        <location evidence="1">Cell membrane</location>
        <topology evidence="1">Multi-pass membrane protein</topology>
    </subcellularLocation>
</comment>
<feature type="domain" description="ABC3 transporter permease C-terminal" evidence="8">
    <location>
        <begin position="289"/>
        <end position="401"/>
    </location>
</feature>
<protein>
    <submittedName>
        <fullName evidence="10">Putative ABC transport system permease protein</fullName>
    </submittedName>
</protein>
<dbReference type="OrthoDB" id="9770036at2"/>
<dbReference type="Proteomes" id="UP000184520">
    <property type="component" value="Unassembled WGS sequence"/>
</dbReference>
<comment type="similarity">
    <text evidence="6">Belongs to the ABC-4 integral membrane protein family.</text>
</comment>
<organism evidence="10 11">
    <name type="scientific">Marisediminitalea aggregata</name>
    <dbReference type="NCBI Taxonomy" id="634436"/>
    <lineage>
        <taxon>Bacteria</taxon>
        <taxon>Pseudomonadati</taxon>
        <taxon>Pseudomonadota</taxon>
        <taxon>Gammaproteobacteria</taxon>
        <taxon>Alteromonadales</taxon>
        <taxon>Alteromonadaceae</taxon>
        <taxon>Marisediminitalea</taxon>
    </lineage>
</organism>